<accession>A0A8H7CGP8</accession>
<keyword evidence="3" id="KW-1185">Reference proteome</keyword>
<sequence length="534" mass="60289">MDPSITCGGPTARKLDWKAVWSQYTCLLETNDPIPDCDVTRLRGVLADGRFQVAHMENEITRLQSEVQRLITERNELEDNVRRYANVLSPLRGKMPIELLSNIFLLTVPTIDVDAGVAKAQLAVTQAWIIAQVCRSWRTTALSLPGLWSVIALDFESPQSQHLSAPALKAHLQRSGNMPLTFIFGAAPLSLENSQIQRALFNLVAEQSRRWKIAALYLPLTMFPDLDCLHGRLPLLTDLRIVIHDERAQNHAIQFTASRAFEITPNLRRVYLNNQHVLLPSSLPVSLPWHQLHRYRGDNIWRGHLDALRCASQIESCSILTCALSGHDDSQFTGVRLPHLRRLALYDSAFLDFLETPALEELIVHEYLDPVISLLRRSSCPLRRFVPLDCFTPALIVNVLEAAPTIVEICLQTFGEDGALALRDFFSHLARDPEGADFAPNLEILSLHFTCAAGLADQMPFLDAVEFRWRRGKLRAVNLFLPNLHLSAHERVQRLRAEGLHFSISTDDNAETVWFPEDLGPAFDIDTEFELEVD</sequence>
<dbReference type="AlphaFoldDB" id="A0A8H7CGP8"/>
<evidence type="ECO:0000256" key="1">
    <source>
        <dbReference type="SAM" id="Coils"/>
    </source>
</evidence>
<feature type="coiled-coil region" evidence="1">
    <location>
        <begin position="53"/>
        <end position="87"/>
    </location>
</feature>
<evidence type="ECO:0000313" key="2">
    <source>
        <dbReference type="EMBL" id="KAF7335696.1"/>
    </source>
</evidence>
<comment type="caution">
    <text evidence="2">The sequence shown here is derived from an EMBL/GenBank/DDBJ whole genome shotgun (WGS) entry which is preliminary data.</text>
</comment>
<gene>
    <name evidence="2" type="ORF">MVEN_02225100</name>
</gene>
<name>A0A8H7CGP8_9AGAR</name>
<reference evidence="2" key="1">
    <citation type="submission" date="2020-05" db="EMBL/GenBank/DDBJ databases">
        <title>Mycena genomes resolve the evolution of fungal bioluminescence.</title>
        <authorList>
            <person name="Tsai I.J."/>
        </authorList>
    </citation>
    <scope>NUCLEOTIDE SEQUENCE</scope>
    <source>
        <strain evidence="2">CCC161011</strain>
    </source>
</reference>
<proteinExistence type="predicted"/>
<dbReference type="Proteomes" id="UP000620124">
    <property type="component" value="Unassembled WGS sequence"/>
</dbReference>
<dbReference type="OrthoDB" id="3365698at2759"/>
<dbReference type="EMBL" id="JACAZI010000024">
    <property type="protein sequence ID" value="KAF7335696.1"/>
    <property type="molecule type" value="Genomic_DNA"/>
</dbReference>
<keyword evidence="1" id="KW-0175">Coiled coil</keyword>
<organism evidence="2 3">
    <name type="scientific">Mycena venus</name>
    <dbReference type="NCBI Taxonomy" id="2733690"/>
    <lineage>
        <taxon>Eukaryota</taxon>
        <taxon>Fungi</taxon>
        <taxon>Dikarya</taxon>
        <taxon>Basidiomycota</taxon>
        <taxon>Agaricomycotina</taxon>
        <taxon>Agaricomycetes</taxon>
        <taxon>Agaricomycetidae</taxon>
        <taxon>Agaricales</taxon>
        <taxon>Marasmiineae</taxon>
        <taxon>Mycenaceae</taxon>
        <taxon>Mycena</taxon>
    </lineage>
</organism>
<protein>
    <submittedName>
        <fullName evidence="2">ABC protein</fullName>
    </submittedName>
</protein>
<evidence type="ECO:0000313" key="3">
    <source>
        <dbReference type="Proteomes" id="UP000620124"/>
    </source>
</evidence>